<dbReference type="RefSeq" id="WP_369190154.1">
    <property type="nucleotide sequence ID" value="NZ_CP163431.1"/>
</dbReference>
<organism evidence="2">
    <name type="scientific">Streptomyces sp. R08</name>
    <dbReference type="NCBI Taxonomy" id="3238624"/>
    <lineage>
        <taxon>Bacteria</taxon>
        <taxon>Bacillati</taxon>
        <taxon>Actinomycetota</taxon>
        <taxon>Actinomycetes</taxon>
        <taxon>Kitasatosporales</taxon>
        <taxon>Streptomycetaceae</taxon>
        <taxon>Streptomyces</taxon>
    </lineage>
</organism>
<dbReference type="GO" id="GO:0007155">
    <property type="term" value="P:cell adhesion"/>
    <property type="evidence" value="ECO:0007669"/>
    <property type="project" value="InterPro"/>
</dbReference>
<feature type="domain" description="H-type lectin" evidence="1">
    <location>
        <begin position="109"/>
        <end position="161"/>
    </location>
</feature>
<dbReference type="InterPro" id="IPR037221">
    <property type="entry name" value="H-type_lectin_dom_sf"/>
</dbReference>
<reference evidence="2" key="1">
    <citation type="submission" date="2024-07" db="EMBL/GenBank/DDBJ databases">
        <authorList>
            <person name="Yu S.T."/>
        </authorList>
    </citation>
    <scope>NUCLEOTIDE SEQUENCE</scope>
    <source>
        <strain evidence="2">R08</strain>
    </source>
</reference>
<protein>
    <submittedName>
        <fullName evidence="2">H-type lectin domain-containing protein</fullName>
    </submittedName>
</protein>
<gene>
    <name evidence="2" type="ORF">AB5J58_32750</name>
</gene>
<sequence>MAAVDRLIDASVLAVKNSGLLERVARMAIVSVVNSNGTLDVTRNGDTFASVRMVGVFDVPAVGESVLILRGMAGWYCLGRLRANSLPRIQRGSAVTPGSGGTAGTWTAVNVTFDKPFASTPTVVATPVSAVSAGTTEINWSTNSITTTGFELRSRRTTDSITTFGWIATDI</sequence>
<dbReference type="GO" id="GO:0030246">
    <property type="term" value="F:carbohydrate binding"/>
    <property type="evidence" value="ECO:0007669"/>
    <property type="project" value="InterPro"/>
</dbReference>
<evidence type="ECO:0000259" key="1">
    <source>
        <dbReference type="Pfam" id="PF09458"/>
    </source>
</evidence>
<name>A0AB39MF85_9ACTN</name>
<dbReference type="SUPFAM" id="SSF141086">
    <property type="entry name" value="Agglutinin HPA-like"/>
    <property type="match status" value="1"/>
</dbReference>
<dbReference type="EMBL" id="CP163431">
    <property type="protein sequence ID" value="XDQ04642.1"/>
    <property type="molecule type" value="Genomic_DNA"/>
</dbReference>
<dbReference type="Pfam" id="PF09458">
    <property type="entry name" value="H_lectin"/>
    <property type="match status" value="1"/>
</dbReference>
<evidence type="ECO:0000313" key="2">
    <source>
        <dbReference type="EMBL" id="XDQ04642.1"/>
    </source>
</evidence>
<dbReference type="Gene3D" id="2.60.40.2080">
    <property type="match status" value="1"/>
</dbReference>
<proteinExistence type="predicted"/>
<accession>A0AB39MF85</accession>
<dbReference type="InterPro" id="IPR019019">
    <property type="entry name" value="H-type_lectin_domain"/>
</dbReference>
<dbReference type="AlphaFoldDB" id="A0AB39MF85"/>